<keyword evidence="3" id="KW-1185">Reference proteome</keyword>
<feature type="compositionally biased region" description="Polar residues" evidence="1">
    <location>
        <begin position="1"/>
        <end position="12"/>
    </location>
</feature>
<evidence type="ECO:0000313" key="3">
    <source>
        <dbReference type="Proteomes" id="UP001488805"/>
    </source>
</evidence>
<dbReference type="Proteomes" id="UP001488805">
    <property type="component" value="Unassembled WGS sequence"/>
</dbReference>
<dbReference type="AlphaFoldDB" id="A0AAW1G5N0"/>
<feature type="region of interest" description="Disordered" evidence="1">
    <location>
        <begin position="1"/>
        <end position="57"/>
    </location>
</feature>
<reference evidence="2 3" key="1">
    <citation type="journal article" date="2024" name="Genome Biol. Evol.">
        <title>Chromosome-level genome assembly of the viviparous eelpout Zoarces viviparus.</title>
        <authorList>
            <person name="Fuhrmann N."/>
            <person name="Brasseur M.V."/>
            <person name="Bakowski C.E."/>
            <person name="Podsiadlowski L."/>
            <person name="Prost S."/>
            <person name="Krehenwinkel H."/>
            <person name="Mayer C."/>
        </authorList>
    </citation>
    <scope>NUCLEOTIDE SEQUENCE [LARGE SCALE GENOMIC DNA]</scope>
    <source>
        <strain evidence="2">NO-MEL_2022_Ind0_liver</strain>
    </source>
</reference>
<feature type="region of interest" description="Disordered" evidence="1">
    <location>
        <begin position="71"/>
        <end position="90"/>
    </location>
</feature>
<proteinExistence type="predicted"/>
<evidence type="ECO:0000256" key="1">
    <source>
        <dbReference type="SAM" id="MobiDB-lite"/>
    </source>
</evidence>
<accession>A0AAW1G5N0</accession>
<evidence type="ECO:0000313" key="2">
    <source>
        <dbReference type="EMBL" id="KAK9542136.1"/>
    </source>
</evidence>
<protein>
    <submittedName>
        <fullName evidence="2">Uncharacterized protein</fullName>
    </submittedName>
</protein>
<feature type="compositionally biased region" description="Basic and acidic residues" evidence="1">
    <location>
        <begin position="26"/>
        <end position="37"/>
    </location>
</feature>
<dbReference type="EMBL" id="JBCEZU010000001">
    <property type="protein sequence ID" value="KAK9542136.1"/>
    <property type="molecule type" value="Genomic_DNA"/>
</dbReference>
<comment type="caution">
    <text evidence="2">The sequence shown here is derived from an EMBL/GenBank/DDBJ whole genome shotgun (WGS) entry which is preliminary data.</text>
</comment>
<name>A0AAW1G5N0_ZOAVI</name>
<organism evidence="2 3">
    <name type="scientific">Zoarces viviparus</name>
    <name type="common">Viviparous eelpout</name>
    <name type="synonym">Blennius viviparus</name>
    <dbReference type="NCBI Taxonomy" id="48416"/>
    <lineage>
        <taxon>Eukaryota</taxon>
        <taxon>Metazoa</taxon>
        <taxon>Chordata</taxon>
        <taxon>Craniata</taxon>
        <taxon>Vertebrata</taxon>
        <taxon>Euteleostomi</taxon>
        <taxon>Actinopterygii</taxon>
        <taxon>Neopterygii</taxon>
        <taxon>Teleostei</taxon>
        <taxon>Neoteleostei</taxon>
        <taxon>Acanthomorphata</taxon>
        <taxon>Eupercaria</taxon>
        <taxon>Perciformes</taxon>
        <taxon>Cottioidei</taxon>
        <taxon>Zoarcales</taxon>
        <taxon>Zoarcidae</taxon>
        <taxon>Zoarcinae</taxon>
        <taxon>Zoarces</taxon>
    </lineage>
</organism>
<sequence length="124" mass="13076">MESSTQDSSSDPGRSASEPALPRTETPVRLETLRGGEHQTPAGRHGPSGCSKGESRAGVYWNNNISSSVCGGAGVREAAGGHLEPGRERAGSRCVFRWMKERTSCPRCAPPSPSQLVLFNAPPS</sequence>
<gene>
    <name evidence="2" type="ORF">VZT92_000024</name>
</gene>